<dbReference type="AlphaFoldDB" id="A0A1G8EQV6"/>
<dbReference type="Gene3D" id="3.30.1330.60">
    <property type="entry name" value="OmpA-like domain"/>
    <property type="match status" value="1"/>
</dbReference>
<name>A0A1G8EQV6_BACOV</name>
<protein>
    <submittedName>
        <fullName evidence="3">OmpA family protein</fullName>
    </submittedName>
</protein>
<evidence type="ECO:0000313" key="3">
    <source>
        <dbReference type="EMBL" id="SDH72207.1"/>
    </source>
</evidence>
<gene>
    <name evidence="3" type="ORF">SAMN05192582_101148</name>
</gene>
<dbReference type="Pfam" id="PF00691">
    <property type="entry name" value="OmpA"/>
    <property type="match status" value="1"/>
</dbReference>
<evidence type="ECO:0000259" key="2">
    <source>
        <dbReference type="Pfam" id="PF00691"/>
    </source>
</evidence>
<feature type="domain" description="OmpA-like" evidence="2">
    <location>
        <begin position="390"/>
        <end position="476"/>
    </location>
</feature>
<proteinExistence type="predicted"/>
<accession>A0A1G8EQV6</accession>
<sequence>MLKKFLVLSAVCLSLTAQAANEEPLVEDSLVSRETSISETMLRSLEPTYLRNVTLSSGWKDNWFIGISSGASAFAGTPLGCEDLFGRIKPTLHLQVGKWFTPAIGTRVSFRGFELKNSELQDTRYKLMHADLLVNVASYFNKARDEPRWDIVPYAGLGLIHNEDNGNCPFAFSYGVMGRYRLSHRLHLTMEVNGTTTFKDFDGCGASREFGDNLVSLTAGLSVTLGKSGWKKVVDAKPYIQQNDWLLGYSLSMANKNRLLDARHKSDSRALAEMHKILEIEGLLKKYGDKLESLSSDEETSQTVSLYPKNDYSGLNSLMERLRKGKWNMNTGKDGFPGDSLSESTRQSMMAMMLAGDSAHTSPSDEQAWNAYLLDMSNNRSCIGAPVYFFFKIDTHQLSDHRQLINLDEIARVAKKYDLRIRVTGAADSATGSKERNSELSRNRARYICEQLVARGLSEKYIVKVSMGGVSELSPNDGNRFTRIELFFEPK</sequence>
<keyword evidence="1" id="KW-0732">Signal</keyword>
<dbReference type="InterPro" id="IPR006665">
    <property type="entry name" value="OmpA-like"/>
</dbReference>
<dbReference type="SUPFAM" id="SSF103088">
    <property type="entry name" value="OmpA-like"/>
    <property type="match status" value="1"/>
</dbReference>
<organism evidence="3 4">
    <name type="scientific">Bacteroides ovatus</name>
    <dbReference type="NCBI Taxonomy" id="28116"/>
    <lineage>
        <taxon>Bacteria</taxon>
        <taxon>Pseudomonadati</taxon>
        <taxon>Bacteroidota</taxon>
        <taxon>Bacteroidia</taxon>
        <taxon>Bacteroidales</taxon>
        <taxon>Bacteroidaceae</taxon>
        <taxon>Bacteroides</taxon>
    </lineage>
</organism>
<feature type="signal peptide" evidence="1">
    <location>
        <begin position="1"/>
        <end position="19"/>
    </location>
</feature>
<evidence type="ECO:0000313" key="4">
    <source>
        <dbReference type="Proteomes" id="UP000181870"/>
    </source>
</evidence>
<reference evidence="3 4" key="1">
    <citation type="submission" date="2016-10" db="EMBL/GenBank/DDBJ databases">
        <authorList>
            <person name="de Groot N.N."/>
        </authorList>
    </citation>
    <scope>NUCLEOTIDE SEQUENCE [LARGE SCALE GENOMIC DNA]</scope>
    <source>
        <strain evidence="3 4">NLAE-zl-C57</strain>
    </source>
</reference>
<dbReference type="Proteomes" id="UP000181870">
    <property type="component" value="Unassembled WGS sequence"/>
</dbReference>
<dbReference type="EMBL" id="FNDO01000011">
    <property type="protein sequence ID" value="SDH72207.1"/>
    <property type="molecule type" value="Genomic_DNA"/>
</dbReference>
<evidence type="ECO:0000256" key="1">
    <source>
        <dbReference type="SAM" id="SignalP"/>
    </source>
</evidence>
<dbReference type="InterPro" id="IPR036737">
    <property type="entry name" value="OmpA-like_sf"/>
</dbReference>
<dbReference type="RefSeq" id="WP_074636826.1">
    <property type="nucleotide sequence ID" value="NZ_FNDO01000011.1"/>
</dbReference>
<feature type="chain" id="PRO_5010325061" evidence="1">
    <location>
        <begin position="20"/>
        <end position="491"/>
    </location>
</feature>